<organism evidence="10 11">
    <name type="scientific">Hydrogenoanaerobacterium saccharovorans</name>
    <dbReference type="NCBI Taxonomy" id="474960"/>
    <lineage>
        <taxon>Bacteria</taxon>
        <taxon>Bacillati</taxon>
        <taxon>Bacillota</taxon>
        <taxon>Clostridia</taxon>
        <taxon>Eubacteriales</taxon>
        <taxon>Oscillospiraceae</taxon>
        <taxon>Hydrogenoanaerobacterium</taxon>
    </lineage>
</organism>
<dbReference type="RefSeq" id="WP_092755709.1">
    <property type="nucleotide sequence ID" value="NZ_FOCG01000002.1"/>
</dbReference>
<evidence type="ECO:0000256" key="5">
    <source>
        <dbReference type="ARBA" id="ARBA00023136"/>
    </source>
</evidence>
<dbReference type="OrthoDB" id="9769871at2"/>
<accession>A0A1H8D5K5</accession>
<keyword evidence="4 8" id="KW-0732">Signal</keyword>
<keyword evidence="6" id="KW-0449">Lipoprotein</keyword>
<dbReference type="STRING" id="474960.SAMN05216180_2531"/>
<evidence type="ECO:0000256" key="7">
    <source>
        <dbReference type="SAM" id="MobiDB-lite"/>
    </source>
</evidence>
<evidence type="ECO:0000256" key="8">
    <source>
        <dbReference type="SAM" id="SignalP"/>
    </source>
</evidence>
<evidence type="ECO:0000256" key="6">
    <source>
        <dbReference type="ARBA" id="ARBA00023288"/>
    </source>
</evidence>
<evidence type="ECO:0000313" key="11">
    <source>
        <dbReference type="Proteomes" id="UP000199158"/>
    </source>
</evidence>
<name>A0A1H8D5K5_9FIRM</name>
<dbReference type="AlphaFoldDB" id="A0A1H8D5K5"/>
<keyword evidence="11" id="KW-1185">Reference proteome</keyword>
<dbReference type="InterPro" id="IPR050957">
    <property type="entry name" value="BMP_lipoprotein"/>
</dbReference>
<protein>
    <submittedName>
        <fullName evidence="10">Basic membrane protein A</fullName>
    </submittedName>
</protein>
<feature type="region of interest" description="Disordered" evidence="7">
    <location>
        <begin position="28"/>
        <end position="49"/>
    </location>
</feature>
<sequence>MKKFLALILALAMLATVFAGCAAKPAESTAPESSAETTPDASKAPAGKDPKDMKIILICDKIGTNPFLTQMQTGLQNMKTKYGMSTSIVECADASVWEDNIRAAVQEQNDLIIVAGGQGADPVNAVASEFPDDATYVLVDVETDSPNVKSITFKEQEGAYLIGMIAGLVNKTDKFGAIHANEGQSSYKWRWGYMEGVKSVRPNAEFMFNYTNSYTDAAKAKEFALQQAAAGCGFINAASAVADFGTFEAALEKGFYTSGQDEDRTSPDNKYIITTQIKDTAVVIEKIVTEFVEGKLTMEPETYGVKENVIGALYITKDGKNPIQSEVLTDEIVAKVKEAADKIAKGEIVLEVPMEGK</sequence>
<evidence type="ECO:0000256" key="3">
    <source>
        <dbReference type="ARBA" id="ARBA00022475"/>
    </source>
</evidence>
<dbReference type="CDD" id="cd06304">
    <property type="entry name" value="PBP1_BmpA_Med_PnrA-like"/>
    <property type="match status" value="1"/>
</dbReference>
<feature type="signal peptide" evidence="8">
    <location>
        <begin position="1"/>
        <end position="19"/>
    </location>
</feature>
<evidence type="ECO:0000256" key="1">
    <source>
        <dbReference type="ARBA" id="ARBA00004193"/>
    </source>
</evidence>
<feature type="chain" id="PRO_5039302516" evidence="8">
    <location>
        <begin position="20"/>
        <end position="357"/>
    </location>
</feature>
<dbReference type="InterPro" id="IPR003760">
    <property type="entry name" value="PnrA-like"/>
</dbReference>
<dbReference type="EMBL" id="FOCG01000002">
    <property type="protein sequence ID" value="SEN02600.1"/>
    <property type="molecule type" value="Genomic_DNA"/>
</dbReference>
<dbReference type="SUPFAM" id="SSF53822">
    <property type="entry name" value="Periplasmic binding protein-like I"/>
    <property type="match status" value="1"/>
</dbReference>
<feature type="domain" description="ABC transporter substrate-binding protein PnrA-like" evidence="9">
    <location>
        <begin position="58"/>
        <end position="344"/>
    </location>
</feature>
<dbReference type="Gene3D" id="3.40.50.2300">
    <property type="match status" value="2"/>
</dbReference>
<dbReference type="Proteomes" id="UP000199158">
    <property type="component" value="Unassembled WGS sequence"/>
</dbReference>
<evidence type="ECO:0000259" key="9">
    <source>
        <dbReference type="Pfam" id="PF02608"/>
    </source>
</evidence>
<reference evidence="10 11" key="1">
    <citation type="submission" date="2016-10" db="EMBL/GenBank/DDBJ databases">
        <authorList>
            <person name="de Groot N.N."/>
        </authorList>
    </citation>
    <scope>NUCLEOTIDE SEQUENCE [LARGE SCALE GENOMIC DNA]</scope>
    <source>
        <strain evidence="10 11">CGMCC 1.5070</strain>
    </source>
</reference>
<evidence type="ECO:0000256" key="2">
    <source>
        <dbReference type="ARBA" id="ARBA00008610"/>
    </source>
</evidence>
<evidence type="ECO:0000256" key="4">
    <source>
        <dbReference type="ARBA" id="ARBA00022729"/>
    </source>
</evidence>
<evidence type="ECO:0000313" key="10">
    <source>
        <dbReference type="EMBL" id="SEN02600.1"/>
    </source>
</evidence>
<dbReference type="InterPro" id="IPR028082">
    <property type="entry name" value="Peripla_BP_I"/>
</dbReference>
<dbReference type="Pfam" id="PF02608">
    <property type="entry name" value="Bmp"/>
    <property type="match status" value="1"/>
</dbReference>
<dbReference type="PROSITE" id="PS51257">
    <property type="entry name" value="PROKAR_LIPOPROTEIN"/>
    <property type="match status" value="1"/>
</dbReference>
<proteinExistence type="inferred from homology"/>
<comment type="subcellular location">
    <subcellularLocation>
        <location evidence="1">Cell membrane</location>
        <topology evidence="1">Lipid-anchor</topology>
    </subcellularLocation>
</comment>
<dbReference type="PANTHER" id="PTHR34296">
    <property type="entry name" value="TRANSCRIPTIONAL ACTIVATOR PROTEIN MED"/>
    <property type="match status" value="1"/>
</dbReference>
<comment type="similarity">
    <text evidence="2">Belongs to the BMP lipoprotein family.</text>
</comment>
<keyword evidence="5" id="KW-0472">Membrane</keyword>
<feature type="compositionally biased region" description="Polar residues" evidence="7">
    <location>
        <begin position="30"/>
        <end position="40"/>
    </location>
</feature>
<dbReference type="GO" id="GO:0005886">
    <property type="term" value="C:plasma membrane"/>
    <property type="evidence" value="ECO:0007669"/>
    <property type="project" value="UniProtKB-SubCell"/>
</dbReference>
<dbReference type="PANTHER" id="PTHR34296:SF2">
    <property type="entry name" value="ABC TRANSPORTER GUANOSINE-BINDING PROTEIN NUPN"/>
    <property type="match status" value="1"/>
</dbReference>
<gene>
    <name evidence="10" type="ORF">SAMN05216180_2531</name>
</gene>
<keyword evidence="3" id="KW-1003">Cell membrane</keyword>